<comment type="caution">
    <text evidence="2">The sequence shown here is derived from an EMBL/GenBank/DDBJ whole genome shotgun (WGS) entry which is preliminary data.</text>
</comment>
<feature type="compositionally biased region" description="Basic and acidic residues" evidence="1">
    <location>
        <begin position="97"/>
        <end position="109"/>
    </location>
</feature>
<dbReference type="Proteomes" id="UP000749559">
    <property type="component" value="Unassembled WGS sequence"/>
</dbReference>
<dbReference type="AlphaFoldDB" id="A0A8S4PCZ9"/>
<proteinExistence type="predicted"/>
<dbReference type="EMBL" id="CAIIXF020000008">
    <property type="protein sequence ID" value="CAH1791077.1"/>
    <property type="molecule type" value="Genomic_DNA"/>
</dbReference>
<name>A0A8S4PCZ9_OWEFU</name>
<evidence type="ECO:0000256" key="1">
    <source>
        <dbReference type="SAM" id="MobiDB-lite"/>
    </source>
</evidence>
<feature type="region of interest" description="Disordered" evidence="1">
    <location>
        <begin position="93"/>
        <end position="115"/>
    </location>
</feature>
<feature type="non-terminal residue" evidence="2">
    <location>
        <position position="1"/>
    </location>
</feature>
<reference evidence="2" key="1">
    <citation type="submission" date="2022-03" db="EMBL/GenBank/DDBJ databases">
        <authorList>
            <person name="Martin C."/>
        </authorList>
    </citation>
    <scope>NUCLEOTIDE SEQUENCE</scope>
</reference>
<protein>
    <submittedName>
        <fullName evidence="2">Uncharacterized protein</fullName>
    </submittedName>
</protein>
<accession>A0A8S4PCZ9</accession>
<gene>
    <name evidence="2" type="ORF">OFUS_LOCUS16207</name>
</gene>
<evidence type="ECO:0000313" key="3">
    <source>
        <dbReference type="Proteomes" id="UP000749559"/>
    </source>
</evidence>
<organism evidence="2 3">
    <name type="scientific">Owenia fusiformis</name>
    <name type="common">Polychaete worm</name>
    <dbReference type="NCBI Taxonomy" id="6347"/>
    <lineage>
        <taxon>Eukaryota</taxon>
        <taxon>Metazoa</taxon>
        <taxon>Spiralia</taxon>
        <taxon>Lophotrochozoa</taxon>
        <taxon>Annelida</taxon>
        <taxon>Polychaeta</taxon>
        <taxon>Sedentaria</taxon>
        <taxon>Canalipalpata</taxon>
        <taxon>Sabellida</taxon>
        <taxon>Oweniida</taxon>
        <taxon>Oweniidae</taxon>
        <taxon>Owenia</taxon>
    </lineage>
</organism>
<evidence type="ECO:0000313" key="2">
    <source>
        <dbReference type="EMBL" id="CAH1791077.1"/>
    </source>
</evidence>
<keyword evidence="3" id="KW-1185">Reference proteome</keyword>
<sequence>MKDTELVLVNVDVNQKKNNTMVYKDENLGRVLKSSRCSDDHIHFSLKKIGRDGIIDPTRYFEKRKMEKPKWVSGCDDYKLIFLNEVIASGSITGGPKDVDTTPKQRTVMETEMPN</sequence>